<dbReference type="GO" id="GO:0006352">
    <property type="term" value="P:DNA-templated transcription initiation"/>
    <property type="evidence" value="ECO:0007669"/>
    <property type="project" value="InterPro"/>
</dbReference>
<keyword evidence="5" id="KW-0804">Transcription</keyword>
<dbReference type="NCBIfam" id="NF007214">
    <property type="entry name" value="PRK09636.1"/>
    <property type="match status" value="1"/>
</dbReference>
<dbReference type="EMBL" id="CP032550">
    <property type="protein sequence ID" value="QGU27572.1"/>
    <property type="molecule type" value="Genomic_DNA"/>
</dbReference>
<dbReference type="SUPFAM" id="SSF54427">
    <property type="entry name" value="NTF2-like"/>
    <property type="match status" value="1"/>
</dbReference>
<evidence type="ECO:0000256" key="3">
    <source>
        <dbReference type="ARBA" id="ARBA00023015"/>
    </source>
</evidence>
<feature type="domain" description="RNA polymerase sigma factor 70 region 4 type 2" evidence="7">
    <location>
        <begin position="114"/>
        <end position="164"/>
    </location>
</feature>
<dbReference type="KEGG" id="moj:D7D94_07760"/>
<dbReference type="InterPro" id="IPR013324">
    <property type="entry name" value="RNA_pol_sigma_r3/r4-like"/>
</dbReference>
<dbReference type="InterPro" id="IPR052704">
    <property type="entry name" value="ECF_Sigma-70_Domain"/>
</dbReference>
<dbReference type="PANTHER" id="PTHR30173">
    <property type="entry name" value="SIGMA 19 FACTOR"/>
    <property type="match status" value="1"/>
</dbReference>
<evidence type="ECO:0000256" key="2">
    <source>
        <dbReference type="ARBA" id="ARBA00011344"/>
    </source>
</evidence>
<name>A0A6I6DRL7_9MICO</name>
<dbReference type="PANTHER" id="PTHR30173:SF43">
    <property type="entry name" value="ECF RNA POLYMERASE SIGMA FACTOR SIGI-RELATED"/>
    <property type="match status" value="1"/>
</dbReference>
<evidence type="ECO:0000256" key="4">
    <source>
        <dbReference type="ARBA" id="ARBA00023082"/>
    </source>
</evidence>
<evidence type="ECO:0000259" key="6">
    <source>
        <dbReference type="Pfam" id="PF04542"/>
    </source>
</evidence>
<comment type="subunit">
    <text evidence="2">Interacts transiently with the RNA polymerase catalytic core formed by RpoA, RpoB, RpoC and RpoZ (2 alpha, 1 beta, 1 beta' and 1 omega subunit) to form the RNA polymerase holoenzyme that can initiate transcription.</text>
</comment>
<dbReference type="Gene3D" id="3.10.450.50">
    <property type="match status" value="1"/>
</dbReference>
<dbReference type="Gene3D" id="1.10.1740.10">
    <property type="match status" value="1"/>
</dbReference>
<evidence type="ECO:0000256" key="1">
    <source>
        <dbReference type="ARBA" id="ARBA00010641"/>
    </source>
</evidence>
<dbReference type="InterPro" id="IPR032710">
    <property type="entry name" value="NTF2-like_dom_sf"/>
</dbReference>
<keyword evidence="3" id="KW-0805">Transcription regulation</keyword>
<organism evidence="8 9">
    <name type="scientific">Microbacterium oryzae</name>
    <dbReference type="NCBI Taxonomy" id="743009"/>
    <lineage>
        <taxon>Bacteria</taxon>
        <taxon>Bacillati</taxon>
        <taxon>Actinomycetota</taxon>
        <taxon>Actinomycetes</taxon>
        <taxon>Micrococcales</taxon>
        <taxon>Microbacteriaceae</taxon>
        <taxon>Microbacterium</taxon>
    </lineage>
</organism>
<protein>
    <submittedName>
        <fullName evidence="8">RNA polymerase sigma factor SigJ</fullName>
    </submittedName>
</protein>
<evidence type="ECO:0000313" key="9">
    <source>
        <dbReference type="Proteomes" id="UP000422989"/>
    </source>
</evidence>
<dbReference type="Pfam" id="PF04542">
    <property type="entry name" value="Sigma70_r2"/>
    <property type="match status" value="1"/>
</dbReference>
<dbReference type="GO" id="GO:0003677">
    <property type="term" value="F:DNA binding"/>
    <property type="evidence" value="ECO:0007669"/>
    <property type="project" value="InterPro"/>
</dbReference>
<evidence type="ECO:0000256" key="5">
    <source>
        <dbReference type="ARBA" id="ARBA00023163"/>
    </source>
</evidence>
<dbReference type="InterPro" id="IPR013325">
    <property type="entry name" value="RNA_pol_sigma_r2"/>
</dbReference>
<dbReference type="GO" id="GO:0016987">
    <property type="term" value="F:sigma factor activity"/>
    <property type="evidence" value="ECO:0007669"/>
    <property type="project" value="UniProtKB-KW"/>
</dbReference>
<keyword evidence="9" id="KW-1185">Reference proteome</keyword>
<evidence type="ECO:0000259" key="7">
    <source>
        <dbReference type="Pfam" id="PF08281"/>
    </source>
</evidence>
<sequence length="292" mass="31088">MTDTAADVAAEHPRLVSLAYRLLGTLADAEDAAQEAFTRWYRLTESERAAVRNPQAWLTRVVGRVGLDMLGSARARREQYVGEWLPEPLPSDHLVVASADPAGDAEQGEAVSTALLLMLERLTPAERVAFVLHDVFAVPFDEIATLLDRTPAAARQLAASARRRAKGETGHPVARADHDAVVTAFGRACRDGDMHALLEVLGRDVVLRSDGGGVVSAARRPVQGADNVARFLLGILGKYPTATVEDVQTTDGAGFLVRDGGAVLGVVNLGVTEGVASDVWVVMNPAKLGAWQ</sequence>
<dbReference type="SUPFAM" id="SSF88946">
    <property type="entry name" value="Sigma2 domain of RNA polymerase sigma factors"/>
    <property type="match status" value="1"/>
</dbReference>
<evidence type="ECO:0000313" key="8">
    <source>
        <dbReference type="EMBL" id="QGU27572.1"/>
    </source>
</evidence>
<dbReference type="OrthoDB" id="3211555at2"/>
<dbReference type="RefSeq" id="WP_156242066.1">
    <property type="nucleotide sequence ID" value="NZ_BAAAZL010000004.1"/>
</dbReference>
<comment type="similarity">
    <text evidence="1">Belongs to the sigma-70 factor family. ECF subfamily.</text>
</comment>
<dbReference type="InterPro" id="IPR013249">
    <property type="entry name" value="RNA_pol_sigma70_r4_t2"/>
</dbReference>
<keyword evidence="4" id="KW-0731">Sigma factor</keyword>
<gene>
    <name evidence="8" type="primary">sigJ</name>
    <name evidence="8" type="ORF">D7D94_07760</name>
</gene>
<dbReference type="SUPFAM" id="SSF88659">
    <property type="entry name" value="Sigma3 and sigma4 domains of RNA polymerase sigma factors"/>
    <property type="match status" value="1"/>
</dbReference>
<accession>A0A6I6DRL7</accession>
<dbReference type="AlphaFoldDB" id="A0A6I6DRL7"/>
<proteinExistence type="inferred from homology"/>
<feature type="domain" description="RNA polymerase sigma-70 region 2" evidence="6">
    <location>
        <begin position="9"/>
        <end position="74"/>
    </location>
</feature>
<dbReference type="Pfam" id="PF08281">
    <property type="entry name" value="Sigma70_r4_2"/>
    <property type="match status" value="1"/>
</dbReference>
<reference evidence="8 9" key="1">
    <citation type="submission" date="2018-09" db="EMBL/GenBank/DDBJ databases">
        <title>Whole genome sequencing of Microbacterium oryzae strain MB-10T.</title>
        <authorList>
            <person name="Das S.K."/>
        </authorList>
    </citation>
    <scope>NUCLEOTIDE SEQUENCE [LARGE SCALE GENOMIC DNA]</scope>
    <source>
        <strain evidence="8 9">MB-10</strain>
    </source>
</reference>
<dbReference type="InterPro" id="IPR007627">
    <property type="entry name" value="RNA_pol_sigma70_r2"/>
</dbReference>
<dbReference type="Gene3D" id="1.10.10.10">
    <property type="entry name" value="Winged helix-like DNA-binding domain superfamily/Winged helix DNA-binding domain"/>
    <property type="match status" value="1"/>
</dbReference>
<dbReference type="Proteomes" id="UP000422989">
    <property type="component" value="Chromosome"/>
</dbReference>
<dbReference type="InterPro" id="IPR036388">
    <property type="entry name" value="WH-like_DNA-bd_sf"/>
</dbReference>